<evidence type="ECO:0000259" key="3">
    <source>
        <dbReference type="Pfam" id="PF03703"/>
    </source>
</evidence>
<organism evidence="4 5">
    <name type="scientific">Nonomuraea terrae</name>
    <dbReference type="NCBI Taxonomy" id="2530383"/>
    <lineage>
        <taxon>Bacteria</taxon>
        <taxon>Bacillati</taxon>
        <taxon>Actinomycetota</taxon>
        <taxon>Actinomycetes</taxon>
        <taxon>Streptosporangiales</taxon>
        <taxon>Streptosporangiaceae</taxon>
        <taxon>Nonomuraea</taxon>
    </lineage>
</organism>
<gene>
    <name evidence="4" type="ORF">E1286_26110</name>
</gene>
<name>A0A4R4YKX8_9ACTN</name>
<proteinExistence type="predicted"/>
<evidence type="ECO:0000313" key="5">
    <source>
        <dbReference type="Proteomes" id="UP000295302"/>
    </source>
</evidence>
<keyword evidence="2" id="KW-0472">Membrane</keyword>
<dbReference type="PANTHER" id="PTHR34473:SF2">
    <property type="entry name" value="UPF0699 TRANSMEMBRANE PROTEIN YDBT"/>
    <property type="match status" value="1"/>
</dbReference>
<keyword evidence="2" id="KW-1133">Transmembrane helix</keyword>
<dbReference type="Pfam" id="PF03703">
    <property type="entry name" value="bPH_2"/>
    <property type="match status" value="1"/>
</dbReference>
<accession>A0A4R4YKX8</accession>
<dbReference type="PANTHER" id="PTHR34473">
    <property type="entry name" value="UPF0699 TRANSMEMBRANE PROTEIN YDBS"/>
    <property type="match status" value="1"/>
</dbReference>
<sequence length="267" mass="28158">AIAGAPLPGLTPGSPPPAPTPQHPPTNPRSAPGHARLEPTPAAPHARTEPTPTTARTRTEPTPNAAHPRTEPTPNAPHARTQPPPATWMASDPASRHGRGEPRPSVRHAPEAVMVPHPPAARRRRMSRAVVGTALTAVAAGVASWALPWQDVRAWVWLVPAAVLVAGLWAAVTSAASLGHALGVRHLVTRRGAVVRRTVALERRGISGWTFTESYFQRRSGLLTVSATTAAGRGHYEVVDVGRGDGLDLAARAVPGLLDPFVVRPER</sequence>
<feature type="transmembrane region" description="Helical" evidence="2">
    <location>
        <begin position="154"/>
        <end position="182"/>
    </location>
</feature>
<feature type="domain" description="YdbS-like PH" evidence="3">
    <location>
        <begin position="185"/>
        <end position="245"/>
    </location>
</feature>
<evidence type="ECO:0000256" key="2">
    <source>
        <dbReference type="SAM" id="Phobius"/>
    </source>
</evidence>
<keyword evidence="2" id="KW-0812">Transmembrane</keyword>
<dbReference type="Proteomes" id="UP000295302">
    <property type="component" value="Unassembled WGS sequence"/>
</dbReference>
<dbReference type="AlphaFoldDB" id="A0A4R4YKX8"/>
<dbReference type="EMBL" id="SMKQ01000093">
    <property type="protein sequence ID" value="TDD44709.1"/>
    <property type="molecule type" value="Genomic_DNA"/>
</dbReference>
<feature type="compositionally biased region" description="Low complexity" evidence="1">
    <location>
        <begin position="38"/>
        <end position="66"/>
    </location>
</feature>
<evidence type="ECO:0000313" key="4">
    <source>
        <dbReference type="EMBL" id="TDD44709.1"/>
    </source>
</evidence>
<reference evidence="4 5" key="1">
    <citation type="submission" date="2019-03" db="EMBL/GenBank/DDBJ databases">
        <title>Draft genome sequences of novel Actinobacteria.</title>
        <authorList>
            <person name="Sahin N."/>
            <person name="Ay H."/>
            <person name="Saygin H."/>
        </authorList>
    </citation>
    <scope>NUCLEOTIDE SEQUENCE [LARGE SCALE GENOMIC DNA]</scope>
    <source>
        <strain evidence="4 5">CH32</strain>
    </source>
</reference>
<feature type="non-terminal residue" evidence="4">
    <location>
        <position position="1"/>
    </location>
</feature>
<keyword evidence="5" id="KW-1185">Reference proteome</keyword>
<evidence type="ECO:0000256" key="1">
    <source>
        <dbReference type="SAM" id="MobiDB-lite"/>
    </source>
</evidence>
<feature type="compositionally biased region" description="Basic and acidic residues" evidence="1">
    <location>
        <begin position="94"/>
        <end position="110"/>
    </location>
</feature>
<feature type="compositionally biased region" description="Pro residues" evidence="1">
    <location>
        <begin position="13"/>
        <end position="27"/>
    </location>
</feature>
<protein>
    <recommendedName>
        <fullName evidence="3">YdbS-like PH domain-containing protein</fullName>
    </recommendedName>
</protein>
<comment type="caution">
    <text evidence="4">The sequence shown here is derived from an EMBL/GenBank/DDBJ whole genome shotgun (WGS) entry which is preliminary data.</text>
</comment>
<dbReference type="InterPro" id="IPR005182">
    <property type="entry name" value="YdbS-like_PH"/>
</dbReference>
<feature type="region of interest" description="Disordered" evidence="1">
    <location>
        <begin position="1"/>
        <end position="124"/>
    </location>
</feature>
<feature type="transmembrane region" description="Helical" evidence="2">
    <location>
        <begin position="129"/>
        <end position="148"/>
    </location>
</feature>
<feature type="compositionally biased region" description="Low complexity" evidence="1">
    <location>
        <begin position="1"/>
        <end position="12"/>
    </location>
</feature>